<evidence type="ECO:0000256" key="7">
    <source>
        <dbReference type="ARBA" id="ARBA00022989"/>
    </source>
</evidence>
<dbReference type="GO" id="GO:0031966">
    <property type="term" value="C:mitochondrial membrane"/>
    <property type="evidence" value="ECO:0007669"/>
    <property type="project" value="UniProtKB-SubCell"/>
</dbReference>
<dbReference type="RefSeq" id="XP_056500960.1">
    <property type="nucleotide sequence ID" value="XM_056644146.1"/>
</dbReference>
<keyword evidence="13" id="KW-1185">Reference proteome</keyword>
<evidence type="ECO:0000313" key="13">
    <source>
        <dbReference type="Proteomes" id="UP001147733"/>
    </source>
</evidence>
<dbReference type="OrthoDB" id="44467at2759"/>
<keyword evidence="9 10" id="KW-0472">Membrane</keyword>
<dbReference type="FunFam" id="1.50.40.10:FF:000092">
    <property type="entry name" value="Mitochondrial tricarboxylate transporter"/>
    <property type="match status" value="1"/>
</dbReference>
<evidence type="ECO:0000256" key="4">
    <source>
        <dbReference type="ARBA" id="ARBA00022692"/>
    </source>
</evidence>
<reference evidence="12" key="1">
    <citation type="submission" date="2022-11" db="EMBL/GenBank/DDBJ databases">
        <authorList>
            <person name="Petersen C."/>
        </authorList>
    </citation>
    <scope>NUCLEOTIDE SEQUENCE</scope>
    <source>
        <strain evidence="12">IBT 23319</strain>
    </source>
</reference>
<dbReference type="GeneID" id="81383313"/>
<evidence type="ECO:0000256" key="5">
    <source>
        <dbReference type="ARBA" id="ARBA00022737"/>
    </source>
</evidence>
<evidence type="ECO:0000313" key="12">
    <source>
        <dbReference type="EMBL" id="KAJ5233460.1"/>
    </source>
</evidence>
<keyword evidence="5" id="KW-0677">Repeat</keyword>
<dbReference type="SUPFAM" id="SSF103506">
    <property type="entry name" value="Mitochondrial carrier"/>
    <property type="match status" value="1"/>
</dbReference>
<keyword evidence="8" id="KW-0496">Mitochondrion</keyword>
<evidence type="ECO:0000256" key="10">
    <source>
        <dbReference type="PROSITE-ProRule" id="PRU00282"/>
    </source>
</evidence>
<feature type="repeat" description="Solcar" evidence="10">
    <location>
        <begin position="225"/>
        <end position="311"/>
    </location>
</feature>
<evidence type="ECO:0000256" key="2">
    <source>
        <dbReference type="ARBA" id="ARBA00006375"/>
    </source>
</evidence>
<dbReference type="PANTHER" id="PTHR45788">
    <property type="entry name" value="SUCCINATE/FUMARATE MITOCHONDRIAL TRANSPORTER-RELATED"/>
    <property type="match status" value="1"/>
</dbReference>
<feature type="repeat" description="Solcar" evidence="10">
    <location>
        <begin position="101"/>
        <end position="214"/>
    </location>
</feature>
<evidence type="ECO:0000256" key="3">
    <source>
        <dbReference type="ARBA" id="ARBA00022448"/>
    </source>
</evidence>
<evidence type="ECO:0000256" key="9">
    <source>
        <dbReference type="ARBA" id="ARBA00023136"/>
    </source>
</evidence>
<gene>
    <name evidence="12" type="ORF">N7469_005226</name>
</gene>
<evidence type="ECO:0000256" key="6">
    <source>
        <dbReference type="ARBA" id="ARBA00022792"/>
    </source>
</evidence>
<dbReference type="GO" id="GO:0071913">
    <property type="term" value="F:citrate secondary active transmembrane transporter activity"/>
    <property type="evidence" value="ECO:0007669"/>
    <property type="project" value="TreeGrafter"/>
</dbReference>
<keyword evidence="6" id="KW-0999">Mitochondrion inner membrane</keyword>
<dbReference type="Proteomes" id="UP001147733">
    <property type="component" value="Unassembled WGS sequence"/>
</dbReference>
<sequence length="322" mass="35374">MATSKDQKAKPSALRSIIAGSSAGAVEIAITYPAEFAKTRTQLNRRLAEGQKLPWPPFGKQWYAGCTTLIIGNSLKAGIRFVAFDAIKAALQDENGKISGPRTVIAGFGAGFTESLLAVTPTESIKTQLFVHHFAPPLSHMFLKEECGELSANWDRIDDRKSANPRMRGFLHGSKIIFQERGIRGFFQGFVPTTARQAANSATRFTAYTTLRQFAEGYVAPGEKLGALSTFGIGGLAGIITVYVTQPLDTIKTRMQSLEASKNYKNSFVCAARIFKDEGIFTFWSGAMPRLARLILSGGIVFTMYEKSMEMMDLVDPQRKYL</sequence>
<reference evidence="12" key="2">
    <citation type="journal article" date="2023" name="IMA Fungus">
        <title>Comparative genomic study of the Penicillium genus elucidates a diverse pangenome and 15 lateral gene transfer events.</title>
        <authorList>
            <person name="Petersen C."/>
            <person name="Sorensen T."/>
            <person name="Nielsen M.R."/>
            <person name="Sondergaard T.E."/>
            <person name="Sorensen J.L."/>
            <person name="Fitzpatrick D.A."/>
            <person name="Frisvad J.C."/>
            <person name="Nielsen K.L."/>
        </authorList>
    </citation>
    <scope>NUCLEOTIDE SEQUENCE</scope>
    <source>
        <strain evidence="12">IBT 23319</strain>
    </source>
</reference>
<dbReference type="PANTHER" id="PTHR45788:SF4">
    <property type="entry name" value="TRICARBOXYLATE TRANSPORT PROTEIN, MITOCHONDRIAL"/>
    <property type="match status" value="1"/>
</dbReference>
<dbReference type="Pfam" id="PF00153">
    <property type="entry name" value="Mito_carr"/>
    <property type="match status" value="3"/>
</dbReference>
<keyword evidence="4 10" id="KW-0812">Transmembrane</keyword>
<proteinExistence type="inferred from homology"/>
<dbReference type="EMBL" id="JAPQKT010000004">
    <property type="protein sequence ID" value="KAJ5233460.1"/>
    <property type="molecule type" value="Genomic_DNA"/>
</dbReference>
<protein>
    <submittedName>
        <fullName evidence="12">Mitochondrial carrier</fullName>
    </submittedName>
</protein>
<accession>A0A9W9P1N3</accession>
<comment type="caution">
    <text evidence="12">The sequence shown here is derived from an EMBL/GenBank/DDBJ whole genome shotgun (WGS) entry which is preliminary data.</text>
</comment>
<evidence type="ECO:0000256" key="11">
    <source>
        <dbReference type="RuleBase" id="RU000488"/>
    </source>
</evidence>
<dbReference type="InterPro" id="IPR049563">
    <property type="entry name" value="TXTP-like"/>
</dbReference>
<feature type="repeat" description="Solcar" evidence="10">
    <location>
        <begin position="11"/>
        <end position="90"/>
    </location>
</feature>
<keyword evidence="3 11" id="KW-0813">Transport</keyword>
<dbReference type="PROSITE" id="PS50920">
    <property type="entry name" value="SOLCAR"/>
    <property type="match status" value="3"/>
</dbReference>
<evidence type="ECO:0000256" key="8">
    <source>
        <dbReference type="ARBA" id="ARBA00023128"/>
    </source>
</evidence>
<comment type="similarity">
    <text evidence="2 11">Belongs to the mitochondrial carrier (TC 2.A.29) family.</text>
</comment>
<dbReference type="InterPro" id="IPR023395">
    <property type="entry name" value="MCP_dom_sf"/>
</dbReference>
<organism evidence="12 13">
    <name type="scientific">Penicillium citrinum</name>
    <dbReference type="NCBI Taxonomy" id="5077"/>
    <lineage>
        <taxon>Eukaryota</taxon>
        <taxon>Fungi</taxon>
        <taxon>Dikarya</taxon>
        <taxon>Ascomycota</taxon>
        <taxon>Pezizomycotina</taxon>
        <taxon>Eurotiomycetes</taxon>
        <taxon>Eurotiomycetidae</taxon>
        <taxon>Eurotiales</taxon>
        <taxon>Aspergillaceae</taxon>
        <taxon>Penicillium</taxon>
    </lineage>
</organism>
<dbReference type="InterPro" id="IPR018108">
    <property type="entry name" value="MCP_transmembrane"/>
</dbReference>
<dbReference type="AlphaFoldDB" id="A0A9W9P1N3"/>
<comment type="subcellular location">
    <subcellularLocation>
        <location evidence="1">Mitochondrion membrane</location>
        <topology evidence="1">Multi-pass membrane protein</topology>
    </subcellularLocation>
</comment>
<evidence type="ECO:0000256" key="1">
    <source>
        <dbReference type="ARBA" id="ARBA00004225"/>
    </source>
</evidence>
<keyword evidence="7" id="KW-1133">Transmembrane helix</keyword>
<name>A0A9W9P1N3_PENCI</name>
<dbReference type="Gene3D" id="1.50.40.10">
    <property type="entry name" value="Mitochondrial carrier domain"/>
    <property type="match status" value="2"/>
</dbReference>
<dbReference type="GO" id="GO:0006843">
    <property type="term" value="P:mitochondrial citrate transmembrane transport"/>
    <property type="evidence" value="ECO:0007669"/>
    <property type="project" value="TreeGrafter"/>
</dbReference>